<dbReference type="GeneID" id="86156584"/>
<organism evidence="2 3">
    <name type="scientific">Actinobacillus porcinus</name>
    <dbReference type="NCBI Taxonomy" id="51048"/>
    <lineage>
        <taxon>Bacteria</taxon>
        <taxon>Pseudomonadati</taxon>
        <taxon>Pseudomonadota</taxon>
        <taxon>Gammaproteobacteria</taxon>
        <taxon>Pasteurellales</taxon>
        <taxon>Pasteurellaceae</taxon>
        <taxon>Actinobacillus</taxon>
    </lineage>
</organism>
<accession>A0ABY6TL08</accession>
<protein>
    <submittedName>
        <fullName evidence="2">Protein of uncharacterized function (DUF3375)</fullName>
    </submittedName>
</protein>
<dbReference type="InterPro" id="IPR021804">
    <property type="entry name" value="DUF3375"/>
</dbReference>
<evidence type="ECO:0000313" key="2">
    <source>
        <dbReference type="EMBL" id="VTU08828.1"/>
    </source>
</evidence>
<name>A0ABY6TL08_9PAST</name>
<proteinExistence type="predicted"/>
<sequence>MTFQSLQAKYKRLLSEHRAWSLLRADNAPYILAFIESLFSDENEVEYGQARLLLEAEIERSRELGIWETETNANTYLNQWIRQGWLREMDNQLTKTDAVQTALRFARQLEERATGTTASHLRIVQDAVRDFVVALSSNTDDRLALLEQKKAEIQREIDALQAGILVELDDNTKRERIREIYQLCSLLTGDFRLLEEEIRHLDQELRIQMIAEDSSRGKVLQSIMEKEELLAKTEAGNAFEGFFQLLCDANRATEFREQIRLLLENDSVSQHLLANQSRFLAQLMNELNNESQRIFRIRRRTEQELRAYIESGQAQENQAVDRLISQLEKLALEFGGVENLLQKSTALSLPVGPIVISSPQSMRLIS</sequence>
<keyword evidence="1" id="KW-0175">Coiled coil</keyword>
<gene>
    <name evidence="2" type="ORF">SAMEA1410922_01669</name>
</gene>
<evidence type="ECO:0000313" key="3">
    <source>
        <dbReference type="Proteomes" id="UP000308167"/>
    </source>
</evidence>
<dbReference type="EMBL" id="CABFKI010000011">
    <property type="protein sequence ID" value="VTU08828.1"/>
    <property type="molecule type" value="Genomic_DNA"/>
</dbReference>
<feature type="coiled-coil region" evidence="1">
    <location>
        <begin position="136"/>
        <end position="163"/>
    </location>
</feature>
<dbReference type="Pfam" id="PF11855">
    <property type="entry name" value="DUF3375"/>
    <property type="match status" value="1"/>
</dbReference>
<evidence type="ECO:0000256" key="1">
    <source>
        <dbReference type="SAM" id="Coils"/>
    </source>
</evidence>
<reference evidence="2 3" key="1">
    <citation type="submission" date="2019-05" db="EMBL/GenBank/DDBJ databases">
        <authorList>
            <consortium name="Pathogen Informatics"/>
        </authorList>
    </citation>
    <scope>NUCLEOTIDE SEQUENCE [LARGE SCALE GENOMIC DNA]</scope>
    <source>
        <strain evidence="2 3">NM319</strain>
    </source>
</reference>
<dbReference type="RefSeq" id="WP_342773698.1">
    <property type="nucleotide sequence ID" value="NZ_CABFKI010000011.1"/>
</dbReference>
<comment type="caution">
    <text evidence="2">The sequence shown here is derived from an EMBL/GenBank/DDBJ whole genome shotgun (WGS) entry which is preliminary data.</text>
</comment>
<keyword evidence="3" id="KW-1185">Reference proteome</keyword>
<dbReference type="Proteomes" id="UP000308167">
    <property type="component" value="Unassembled WGS sequence"/>
</dbReference>
<feature type="coiled-coil region" evidence="1">
    <location>
        <begin position="280"/>
        <end position="333"/>
    </location>
</feature>